<name>A0ABV3UR36_9GAMM</name>
<dbReference type="InterPro" id="IPR053843">
    <property type="entry name" value="DnaD_N"/>
</dbReference>
<reference evidence="2 3" key="1">
    <citation type="submission" date="2024-07" db="EMBL/GenBank/DDBJ databases">
        <title>Genomes of novel Serratia strains from suburban soil.</title>
        <authorList>
            <person name="Markert E.X."/>
            <person name="Severe K."/>
            <person name="Severe L."/>
            <person name="Twing K.I."/>
            <person name="Ward L.M."/>
        </authorList>
    </citation>
    <scope>NUCLEOTIDE SEQUENCE [LARGE SCALE GENOMIC DNA]</scope>
    <source>
        <strain evidence="2 3">3C-UT</strain>
    </source>
</reference>
<feature type="domain" description="DnaD N-terminal" evidence="1">
    <location>
        <begin position="2"/>
        <end position="97"/>
    </location>
</feature>
<dbReference type="InterPro" id="IPR036388">
    <property type="entry name" value="WH-like_DNA-bd_sf"/>
</dbReference>
<proteinExistence type="predicted"/>
<dbReference type="RefSeq" id="WP_368454663.1">
    <property type="nucleotide sequence ID" value="NZ_JBFQXQ010000155.1"/>
</dbReference>
<evidence type="ECO:0000313" key="3">
    <source>
        <dbReference type="Proteomes" id="UP001558101"/>
    </source>
</evidence>
<gene>
    <name evidence="2" type="ORF">AB4M04_26265</name>
</gene>
<dbReference type="Gene3D" id="1.10.10.10">
    <property type="entry name" value="Winged helix-like DNA-binding domain superfamily/Winged helix DNA-binding domain"/>
    <property type="match status" value="1"/>
</dbReference>
<comment type="caution">
    <text evidence="2">The sequence shown here is derived from an EMBL/GenBank/DDBJ whole genome shotgun (WGS) entry which is preliminary data.</text>
</comment>
<dbReference type="EMBL" id="JBFQXQ010000155">
    <property type="protein sequence ID" value="MEX3175552.1"/>
    <property type="molecule type" value="Genomic_DNA"/>
</dbReference>
<evidence type="ECO:0000259" key="1">
    <source>
        <dbReference type="Pfam" id="PF21984"/>
    </source>
</evidence>
<dbReference type="Pfam" id="PF21984">
    <property type="entry name" value="DnaD_N"/>
    <property type="match status" value="1"/>
</dbReference>
<protein>
    <submittedName>
        <fullName evidence="2">Helix-turn-helix domain-containing protein</fullName>
    </submittedName>
</protein>
<dbReference type="Proteomes" id="UP001558101">
    <property type="component" value="Unassembled WGS sequence"/>
</dbReference>
<dbReference type="InterPro" id="IPR036390">
    <property type="entry name" value="WH_DNA-bd_sf"/>
</dbReference>
<sequence length="103" mass="11738">LHNQKELELSNSEFIVLIHIISIIHHGETPAFPTIATLSERVNQHPRTVQRTINKVLKKNLLARRIRSKSQNDKGLSNLKSIEPLVTKLTNIQKKETSGLSRQ</sequence>
<accession>A0ABV3UR36</accession>
<evidence type="ECO:0000313" key="2">
    <source>
        <dbReference type="EMBL" id="MEX3175552.1"/>
    </source>
</evidence>
<keyword evidence="3" id="KW-1185">Reference proteome</keyword>
<feature type="non-terminal residue" evidence="2">
    <location>
        <position position="1"/>
    </location>
</feature>
<organism evidence="2 3">
    <name type="scientific">Serratia quinivorans</name>
    <dbReference type="NCBI Taxonomy" id="137545"/>
    <lineage>
        <taxon>Bacteria</taxon>
        <taxon>Pseudomonadati</taxon>
        <taxon>Pseudomonadota</taxon>
        <taxon>Gammaproteobacteria</taxon>
        <taxon>Enterobacterales</taxon>
        <taxon>Yersiniaceae</taxon>
        <taxon>Serratia</taxon>
    </lineage>
</organism>
<dbReference type="SUPFAM" id="SSF46785">
    <property type="entry name" value="Winged helix' DNA-binding domain"/>
    <property type="match status" value="1"/>
</dbReference>